<keyword evidence="4" id="KW-1185">Reference proteome</keyword>
<dbReference type="AlphaFoldDB" id="A0A9P6JNB1"/>
<dbReference type="PANTHER" id="PTHR13844">
    <property type="entry name" value="SWI/SNF-RELATED MATRIX-ASSOCIATED ACTIN-DEPENDENT REGULATOR OF CHROMATIN SUBFAMILY D"/>
    <property type="match status" value="1"/>
</dbReference>
<organism evidence="3 4">
    <name type="scientific">Crepidotus variabilis</name>
    <dbReference type="NCBI Taxonomy" id="179855"/>
    <lineage>
        <taxon>Eukaryota</taxon>
        <taxon>Fungi</taxon>
        <taxon>Dikarya</taxon>
        <taxon>Basidiomycota</taxon>
        <taxon>Agaricomycotina</taxon>
        <taxon>Agaricomycetes</taxon>
        <taxon>Agaricomycetidae</taxon>
        <taxon>Agaricales</taxon>
        <taxon>Agaricineae</taxon>
        <taxon>Crepidotaceae</taxon>
        <taxon>Crepidotus</taxon>
    </lineage>
</organism>
<dbReference type="OrthoDB" id="10251073at2759"/>
<dbReference type="CDD" id="cd10567">
    <property type="entry name" value="SWIB-MDM2_like"/>
    <property type="match status" value="1"/>
</dbReference>
<dbReference type="SUPFAM" id="SSF47592">
    <property type="entry name" value="SWIB/MDM2 domain"/>
    <property type="match status" value="1"/>
</dbReference>
<dbReference type="InterPro" id="IPR019835">
    <property type="entry name" value="SWIB_domain"/>
</dbReference>
<reference evidence="3" key="1">
    <citation type="submission" date="2020-11" db="EMBL/GenBank/DDBJ databases">
        <authorList>
            <consortium name="DOE Joint Genome Institute"/>
            <person name="Ahrendt S."/>
            <person name="Riley R."/>
            <person name="Andreopoulos W."/>
            <person name="Labutti K."/>
            <person name="Pangilinan J."/>
            <person name="Ruiz-Duenas F.J."/>
            <person name="Barrasa J.M."/>
            <person name="Sanchez-Garcia M."/>
            <person name="Camarero S."/>
            <person name="Miyauchi S."/>
            <person name="Serrano A."/>
            <person name="Linde D."/>
            <person name="Babiker R."/>
            <person name="Drula E."/>
            <person name="Ayuso-Fernandez I."/>
            <person name="Pacheco R."/>
            <person name="Padilla G."/>
            <person name="Ferreira P."/>
            <person name="Barriuso J."/>
            <person name="Kellner H."/>
            <person name="Castanera R."/>
            <person name="Alfaro M."/>
            <person name="Ramirez L."/>
            <person name="Pisabarro A.G."/>
            <person name="Kuo A."/>
            <person name="Tritt A."/>
            <person name="Lipzen A."/>
            <person name="He G."/>
            <person name="Yan M."/>
            <person name="Ng V."/>
            <person name="Cullen D."/>
            <person name="Martin F."/>
            <person name="Rosso M.-N."/>
            <person name="Henrissat B."/>
            <person name="Hibbett D."/>
            <person name="Martinez A.T."/>
            <person name="Grigoriev I.V."/>
        </authorList>
    </citation>
    <scope>NUCLEOTIDE SEQUENCE</scope>
    <source>
        <strain evidence="3">CBS 506.95</strain>
    </source>
</reference>
<dbReference type="Pfam" id="PF02201">
    <property type="entry name" value="SWIB"/>
    <property type="match status" value="1"/>
</dbReference>
<dbReference type="Proteomes" id="UP000807306">
    <property type="component" value="Unassembled WGS sequence"/>
</dbReference>
<comment type="caution">
    <text evidence="3">The sequence shown here is derived from an EMBL/GenBank/DDBJ whole genome shotgun (WGS) entry which is preliminary data.</text>
</comment>
<gene>
    <name evidence="3" type="ORF">CPB83DRAFT_837235</name>
</gene>
<accession>A0A9P6JNB1</accession>
<dbReference type="InterPro" id="IPR003121">
    <property type="entry name" value="SWIB_MDM2_domain"/>
</dbReference>
<feature type="compositionally biased region" description="Basic and acidic residues" evidence="1">
    <location>
        <begin position="115"/>
        <end position="129"/>
    </location>
</feature>
<evidence type="ECO:0000256" key="1">
    <source>
        <dbReference type="SAM" id="MobiDB-lite"/>
    </source>
</evidence>
<feature type="domain" description="DM2" evidence="2">
    <location>
        <begin position="191"/>
        <end position="268"/>
    </location>
</feature>
<evidence type="ECO:0000259" key="2">
    <source>
        <dbReference type="PROSITE" id="PS51925"/>
    </source>
</evidence>
<name>A0A9P6JNB1_9AGAR</name>
<feature type="compositionally biased region" description="Acidic residues" evidence="1">
    <location>
        <begin position="85"/>
        <end position="102"/>
    </location>
</feature>
<proteinExistence type="predicted"/>
<feature type="region of interest" description="Disordered" evidence="1">
    <location>
        <begin position="67"/>
        <end position="192"/>
    </location>
</feature>
<sequence>MALDIGSLEPHIYRILSAPGTDLGTISAKRVRKQLQELDPTLTADILKAHKNEVDAVIASVFERVSGGQGTASDEGGTPRTKGEADEESPDDLAADDMDLDESNSPTPKKKKKGTKQEQADAELARKLSSEINGRSTRTGGKGRGGSGTNKKAARTKKSAATVNSDDDSANEGGKKKTRKKSSSGTGAKGGFAKEFSLSEPLSAVLQVDKLSRPQVVKHLWNYIKGRELQNPGNKREILCDPSLRAVFGVEKIDMFKMNKVLGQHLHEIE</sequence>
<evidence type="ECO:0000313" key="4">
    <source>
        <dbReference type="Proteomes" id="UP000807306"/>
    </source>
</evidence>
<dbReference type="EMBL" id="MU157869">
    <property type="protein sequence ID" value="KAF9526638.1"/>
    <property type="molecule type" value="Genomic_DNA"/>
</dbReference>
<dbReference type="SMART" id="SM00151">
    <property type="entry name" value="SWIB"/>
    <property type="match status" value="1"/>
</dbReference>
<protein>
    <submittedName>
        <fullName evidence="3">SWIB/MDM2 domain-containing protein</fullName>
    </submittedName>
</protein>
<dbReference type="InterPro" id="IPR036885">
    <property type="entry name" value="SWIB_MDM2_dom_sf"/>
</dbReference>
<evidence type="ECO:0000313" key="3">
    <source>
        <dbReference type="EMBL" id="KAF9526638.1"/>
    </source>
</evidence>
<dbReference type="Gene3D" id="1.10.245.10">
    <property type="entry name" value="SWIB/MDM2 domain"/>
    <property type="match status" value="1"/>
</dbReference>
<dbReference type="PROSITE" id="PS51925">
    <property type="entry name" value="SWIB_MDM2"/>
    <property type="match status" value="1"/>
</dbReference>